<evidence type="ECO:0000313" key="1">
    <source>
        <dbReference type="EMBL" id="CAG8500471.1"/>
    </source>
</evidence>
<evidence type="ECO:0000313" key="2">
    <source>
        <dbReference type="Proteomes" id="UP000789759"/>
    </source>
</evidence>
<gene>
    <name evidence="1" type="ORF">CPELLU_LOCUS2423</name>
</gene>
<sequence length="92" mass="10845">MLTREILVFGHYYYYTIEWYRMDKEKAFKNLSMRIVELEAHRAAIGGRFNNVLKAANCERPSANFIVLSKELKHVGWCVPFDEYDPDFAIGH</sequence>
<name>A0A9N9EZK3_9GLOM</name>
<dbReference type="AlphaFoldDB" id="A0A9N9EZK3"/>
<protein>
    <submittedName>
        <fullName evidence="1">19927_t:CDS:1</fullName>
    </submittedName>
</protein>
<dbReference type="EMBL" id="CAJVQA010001046">
    <property type="protein sequence ID" value="CAG8500471.1"/>
    <property type="molecule type" value="Genomic_DNA"/>
</dbReference>
<keyword evidence="2" id="KW-1185">Reference proteome</keyword>
<comment type="caution">
    <text evidence="1">The sequence shown here is derived from an EMBL/GenBank/DDBJ whole genome shotgun (WGS) entry which is preliminary data.</text>
</comment>
<reference evidence="1" key="1">
    <citation type="submission" date="2021-06" db="EMBL/GenBank/DDBJ databases">
        <authorList>
            <person name="Kallberg Y."/>
            <person name="Tangrot J."/>
            <person name="Rosling A."/>
        </authorList>
    </citation>
    <scope>NUCLEOTIDE SEQUENCE</scope>
    <source>
        <strain evidence="1">FL966</strain>
    </source>
</reference>
<dbReference type="Proteomes" id="UP000789759">
    <property type="component" value="Unassembled WGS sequence"/>
</dbReference>
<accession>A0A9N9EZK3</accession>
<proteinExistence type="predicted"/>
<organism evidence="1 2">
    <name type="scientific">Cetraspora pellucida</name>
    <dbReference type="NCBI Taxonomy" id="1433469"/>
    <lineage>
        <taxon>Eukaryota</taxon>
        <taxon>Fungi</taxon>
        <taxon>Fungi incertae sedis</taxon>
        <taxon>Mucoromycota</taxon>
        <taxon>Glomeromycotina</taxon>
        <taxon>Glomeromycetes</taxon>
        <taxon>Diversisporales</taxon>
        <taxon>Gigasporaceae</taxon>
        <taxon>Cetraspora</taxon>
    </lineage>
</organism>